<evidence type="ECO:0000313" key="6">
    <source>
        <dbReference type="EMBL" id="CEP02824.1"/>
    </source>
</evidence>
<organism evidence="6 7">
    <name type="scientific">Plasmodiophora brassicae</name>
    <name type="common">Clubroot disease agent</name>
    <dbReference type="NCBI Taxonomy" id="37360"/>
    <lineage>
        <taxon>Eukaryota</taxon>
        <taxon>Sar</taxon>
        <taxon>Rhizaria</taxon>
        <taxon>Endomyxa</taxon>
        <taxon>Phytomyxea</taxon>
        <taxon>Plasmodiophorida</taxon>
        <taxon>Plasmodiophoridae</taxon>
        <taxon>Plasmodiophora</taxon>
    </lineage>
</organism>
<dbReference type="PANTHER" id="PTHR46511:SF1">
    <property type="entry name" value="MORN REPEAT-CONTAINING PROTEIN 3"/>
    <property type="match status" value="1"/>
</dbReference>
<evidence type="ECO:0000256" key="5">
    <source>
        <dbReference type="ARBA" id="ARBA00045851"/>
    </source>
</evidence>
<dbReference type="PANTHER" id="PTHR46511">
    <property type="entry name" value="MORN REPEAT-CONTAINING PROTEIN 3"/>
    <property type="match status" value="1"/>
</dbReference>
<reference evidence="6 7" key="1">
    <citation type="submission" date="2015-02" db="EMBL/GenBank/DDBJ databases">
        <authorList>
            <person name="Chooi Y.-H."/>
        </authorList>
    </citation>
    <scope>NUCLEOTIDE SEQUENCE [LARGE SCALE GENOMIC DNA]</scope>
    <source>
        <strain evidence="6">E3</strain>
    </source>
</reference>
<dbReference type="AlphaFoldDB" id="A0A0G4J627"/>
<evidence type="ECO:0000256" key="1">
    <source>
        <dbReference type="ARBA" id="ARBA00004218"/>
    </source>
</evidence>
<keyword evidence="2" id="KW-0677">Repeat</keyword>
<evidence type="ECO:0000256" key="3">
    <source>
        <dbReference type="ARBA" id="ARBA00023329"/>
    </source>
</evidence>
<dbReference type="FunFam" id="2.20.110.10:FF:000002">
    <property type="entry name" value="Phosphatidylinositol 4-phosphate 5-kinase 8"/>
    <property type="match status" value="1"/>
</dbReference>
<keyword evidence="3" id="KW-0968">Cytoplasmic vesicle</keyword>
<dbReference type="SUPFAM" id="SSF82185">
    <property type="entry name" value="Histone H3 K4-specific methyltransferase SET7/9 N-terminal domain"/>
    <property type="match status" value="2"/>
</dbReference>
<dbReference type="SMART" id="SM00698">
    <property type="entry name" value="MORN"/>
    <property type="match status" value="6"/>
</dbReference>
<evidence type="ECO:0000256" key="2">
    <source>
        <dbReference type="ARBA" id="ARBA00022737"/>
    </source>
</evidence>
<dbReference type="Pfam" id="PF02493">
    <property type="entry name" value="MORN"/>
    <property type="match status" value="7"/>
</dbReference>
<dbReference type="OrthoDB" id="270720at2759"/>
<protein>
    <recommendedName>
        <fullName evidence="4">MORN repeat-containing protein 3</fullName>
    </recommendedName>
</protein>
<dbReference type="GO" id="GO:0001669">
    <property type="term" value="C:acrosomal vesicle"/>
    <property type="evidence" value="ECO:0007669"/>
    <property type="project" value="UniProtKB-SubCell"/>
</dbReference>
<comment type="function">
    <text evidence="5">Assembles a suppression complex (suppresome) by tethering SIRT1 and MDM2 to regulate composite modifications of p53/TP53. Confers both deacetylation-mediated functional inactivation, by SIRT1, and ubiquitination-dependent degradation, by MDM2, of p53/TP53, promoting a proliferative and cell survival behaviors. May play a role in the regulation of spermatogenesis.</text>
</comment>
<evidence type="ECO:0000256" key="4">
    <source>
        <dbReference type="ARBA" id="ARBA00039854"/>
    </source>
</evidence>
<dbReference type="SUPFAM" id="SSF47473">
    <property type="entry name" value="EF-hand"/>
    <property type="match status" value="1"/>
</dbReference>
<dbReference type="Gene3D" id="2.20.110.10">
    <property type="entry name" value="Histone H3 K4-specific methyltransferase SET7/9 N-terminal domain"/>
    <property type="match status" value="3"/>
</dbReference>
<name>A0A0G4J627_PLABS</name>
<dbReference type="InterPro" id="IPR011992">
    <property type="entry name" value="EF-hand-dom_pair"/>
</dbReference>
<dbReference type="STRING" id="37360.A0A0G4J627"/>
<gene>
    <name evidence="6" type="ORF">PBRA_002791</name>
</gene>
<comment type="subcellular location">
    <subcellularLocation>
        <location evidence="1">Cytoplasmic vesicle</location>
        <location evidence="1">Secretory vesicle</location>
        <location evidence="1">Acrosome</location>
    </subcellularLocation>
</comment>
<dbReference type="InterPro" id="IPR003409">
    <property type="entry name" value="MORN"/>
</dbReference>
<dbReference type="Gene3D" id="1.10.238.10">
    <property type="entry name" value="EF-hand"/>
    <property type="match status" value="1"/>
</dbReference>
<keyword evidence="7" id="KW-1185">Reference proteome</keyword>
<dbReference type="Proteomes" id="UP000039324">
    <property type="component" value="Unassembled WGS sequence"/>
</dbReference>
<dbReference type="EMBL" id="CDSF01000133">
    <property type="protein sequence ID" value="CEP02824.1"/>
    <property type="molecule type" value="Genomic_DNA"/>
</dbReference>
<dbReference type="OMA" id="NGDWAND"/>
<dbReference type="InterPro" id="IPR052472">
    <property type="entry name" value="MORN3"/>
</dbReference>
<sequence length="394" mass="44286">MQIDTAGLDGIDLVDGAVNDEHGVAETPSPLGTKSGPRKSMFWVSERKLDLEQRIMMRKGQRNEKIWDTTGSYIGDWKDNQRNGFGVQIWPNGCKYEGEWLAGRRHGKGTYFVRNKASGALDKVYSGQWQDDLKDGVGIYNYNNGNRYEGQWKQGQRHGTGSQFYVNGDVYIGEWLHGKMNGWGRYIQANGNEYAGEWLNGLKEGAGHFFYRDRDMVYEGEWVKGIPQCGVFGPIDKDVQSSTARPIPVPKVSMLGHSIRKGFLTIEQLDVLEPDRIVEARLQDIQATRASVRALPLINVEDLFNKNELADLQRLFDSVATAESGHQVSLPALTELLLDVGLNPADDDMSRIVFDFDKGPDPTFSFQEFVKSIYLVKQYAPASESVADEDAEEE</sequence>
<evidence type="ECO:0000313" key="7">
    <source>
        <dbReference type="Proteomes" id="UP000039324"/>
    </source>
</evidence>
<proteinExistence type="predicted"/>
<accession>A0A0G4J627</accession>